<dbReference type="STRING" id="477641.MODMU_1741"/>
<organism evidence="1 2">
    <name type="scientific">Modestobacter italicus (strain DSM 44449 / CECT 9708 / BC 501)</name>
    <dbReference type="NCBI Taxonomy" id="2732864"/>
    <lineage>
        <taxon>Bacteria</taxon>
        <taxon>Bacillati</taxon>
        <taxon>Actinomycetota</taxon>
        <taxon>Actinomycetes</taxon>
        <taxon>Geodermatophilales</taxon>
        <taxon>Geodermatophilaceae</taxon>
        <taxon>Modestobacter</taxon>
    </lineage>
</organism>
<evidence type="ECO:0000313" key="2">
    <source>
        <dbReference type="Proteomes" id="UP000006461"/>
    </source>
</evidence>
<dbReference type="Pfam" id="PF06821">
    <property type="entry name" value="Ser_hydrolase"/>
    <property type="match status" value="1"/>
</dbReference>
<dbReference type="AlphaFoldDB" id="I4EUW7"/>
<sequence length="197" mass="21259">MPTPDRRFLVLHGWQNRRPVGHWQWQLTEALRADGETALYPQFPAPDQPSLASWTELLRAELAQLGGGERVVVAHSLGCWLWLAVAGSLTPEERVDRVLLVAPPSAEVLTGYPEVAEFALVPQDRHALARAAGSTRLAAADDDPYCPGGAAAAFAALGLDTDVLPGAAHLDLDAGYGRWPAVEAWCRDPATRLTPRS</sequence>
<keyword evidence="2" id="KW-1185">Reference proteome</keyword>
<proteinExistence type="predicted"/>
<dbReference type="KEGG" id="mmar:MODMU_1741"/>
<dbReference type="GO" id="GO:0016787">
    <property type="term" value="F:hydrolase activity"/>
    <property type="evidence" value="ECO:0007669"/>
    <property type="project" value="InterPro"/>
</dbReference>
<dbReference type="HOGENOM" id="CLU_088863_3_0_11"/>
<evidence type="ECO:0008006" key="3">
    <source>
        <dbReference type="Google" id="ProtNLM"/>
    </source>
</evidence>
<dbReference type="InterPro" id="IPR010662">
    <property type="entry name" value="RBBP9/YdeN"/>
</dbReference>
<dbReference type="Proteomes" id="UP000006461">
    <property type="component" value="Chromosome"/>
</dbReference>
<accession>I4EUW7</accession>
<gene>
    <name evidence="1" type="ordered locus">MODMU_1741</name>
</gene>
<dbReference type="OrthoDB" id="9804993at2"/>
<name>I4EUW7_MODI5</name>
<dbReference type="EMBL" id="FO203431">
    <property type="protein sequence ID" value="CCH87180.1"/>
    <property type="molecule type" value="Genomic_DNA"/>
</dbReference>
<dbReference type="SUPFAM" id="SSF53474">
    <property type="entry name" value="alpha/beta-Hydrolases"/>
    <property type="match status" value="1"/>
</dbReference>
<dbReference type="PATRIC" id="fig|477641.3.peg.1639"/>
<reference evidence="1 2" key="1">
    <citation type="journal article" date="2012" name="J. Bacteriol.">
        <title>Genome Sequence of Radiation-Resistant Modestobacter marinus Strain BC501, a Representative Actinobacterium That Thrives on Calcareous Stone Surfaces.</title>
        <authorList>
            <person name="Normand P."/>
            <person name="Gury J."/>
            <person name="Pujic P."/>
            <person name="Chouaia B."/>
            <person name="Crotti E."/>
            <person name="Brusetti L."/>
            <person name="Daffonchio D."/>
            <person name="Vacherie B."/>
            <person name="Barbe V."/>
            <person name="Medigue C."/>
            <person name="Calteau A."/>
            <person name="Ghodhbane-Gtari F."/>
            <person name="Essoussi I."/>
            <person name="Nouioui I."/>
            <person name="Abbassi-Ghozzi I."/>
            <person name="Gtari M."/>
        </authorList>
    </citation>
    <scope>NUCLEOTIDE SEQUENCE [LARGE SCALE GENOMIC DNA]</scope>
    <source>
        <strain evidence="2">BC 501</strain>
    </source>
</reference>
<dbReference type="InterPro" id="IPR029058">
    <property type="entry name" value="AB_hydrolase_fold"/>
</dbReference>
<dbReference type="OMA" id="GWQGSPD"/>
<dbReference type="eggNOG" id="COG3545">
    <property type="taxonomic scope" value="Bacteria"/>
</dbReference>
<dbReference type="Gene3D" id="3.40.50.1820">
    <property type="entry name" value="alpha/beta hydrolase"/>
    <property type="match status" value="1"/>
</dbReference>
<protein>
    <recommendedName>
        <fullName evidence="3">Hydrolase</fullName>
    </recommendedName>
</protein>
<evidence type="ECO:0000313" key="1">
    <source>
        <dbReference type="EMBL" id="CCH87180.1"/>
    </source>
</evidence>